<accession>V8N3F9</accession>
<dbReference type="AlphaFoldDB" id="V8N3F9"/>
<gene>
    <name evidence="1" type="primary">Gpt2</name>
    <name evidence="1" type="ORF">L345_17868</name>
</gene>
<organism evidence="1 2">
    <name type="scientific">Ophiophagus hannah</name>
    <name type="common">King cobra</name>
    <name type="synonym">Naja hannah</name>
    <dbReference type="NCBI Taxonomy" id="8665"/>
    <lineage>
        <taxon>Eukaryota</taxon>
        <taxon>Metazoa</taxon>
        <taxon>Chordata</taxon>
        <taxon>Craniata</taxon>
        <taxon>Vertebrata</taxon>
        <taxon>Euteleostomi</taxon>
        <taxon>Lepidosauria</taxon>
        <taxon>Squamata</taxon>
        <taxon>Bifurcata</taxon>
        <taxon>Unidentata</taxon>
        <taxon>Episquamata</taxon>
        <taxon>Toxicofera</taxon>
        <taxon>Serpentes</taxon>
        <taxon>Colubroidea</taxon>
        <taxon>Elapidae</taxon>
        <taxon>Elapinae</taxon>
        <taxon>Ophiophagus</taxon>
    </lineage>
</organism>
<dbReference type="GO" id="GO:0008483">
    <property type="term" value="F:transaminase activity"/>
    <property type="evidence" value="ECO:0007669"/>
    <property type="project" value="UniProtKB-KW"/>
</dbReference>
<feature type="non-terminal residue" evidence="1">
    <location>
        <position position="1"/>
    </location>
</feature>
<dbReference type="EMBL" id="AZIM01022827">
    <property type="protein sequence ID" value="ETE56421.1"/>
    <property type="molecule type" value="Genomic_DNA"/>
</dbReference>
<reference evidence="1 2" key="1">
    <citation type="journal article" date="2013" name="Proc. Natl. Acad. Sci. U.S.A.">
        <title>The king cobra genome reveals dynamic gene evolution and adaptation in the snake venom system.</title>
        <authorList>
            <person name="Vonk F.J."/>
            <person name="Casewell N.R."/>
            <person name="Henkel C.V."/>
            <person name="Heimberg A.M."/>
            <person name="Jansen H.J."/>
            <person name="McCleary R.J."/>
            <person name="Kerkkamp H.M."/>
            <person name="Vos R.A."/>
            <person name="Guerreiro I."/>
            <person name="Calvete J.J."/>
            <person name="Wuster W."/>
            <person name="Woods A.E."/>
            <person name="Logan J.M."/>
            <person name="Harrison R.A."/>
            <person name="Castoe T.A."/>
            <person name="de Koning A.P."/>
            <person name="Pollock D.D."/>
            <person name="Yandell M."/>
            <person name="Calderon D."/>
            <person name="Renjifo C."/>
            <person name="Currier R.B."/>
            <person name="Salgado D."/>
            <person name="Pla D."/>
            <person name="Sanz L."/>
            <person name="Hyder A.S."/>
            <person name="Ribeiro J.M."/>
            <person name="Arntzen J.W."/>
            <person name="van den Thillart G.E."/>
            <person name="Boetzer M."/>
            <person name="Pirovano W."/>
            <person name="Dirks R.P."/>
            <person name="Spaink H.P."/>
            <person name="Duboule D."/>
            <person name="McGlinn E."/>
            <person name="Kini R.M."/>
            <person name="Richardson M.K."/>
        </authorList>
    </citation>
    <scope>NUCLEOTIDE SEQUENCE</scope>
    <source>
        <tissue evidence="1">Blood</tissue>
    </source>
</reference>
<proteinExistence type="predicted"/>
<keyword evidence="1" id="KW-0808">Transferase</keyword>
<dbReference type="InterPro" id="IPR015422">
    <property type="entry name" value="PyrdxlP-dep_Trfase_small"/>
</dbReference>
<evidence type="ECO:0000313" key="2">
    <source>
        <dbReference type="Proteomes" id="UP000018936"/>
    </source>
</evidence>
<sequence>MGTERPARLDKGLGRAGWSSAAAEAPALQLKEKAPREKILTLESMNPQVKAVEYALRGPIVLKAGEIEKELRKVAGWLVGWESIIGDGALILGVCV</sequence>
<dbReference type="Gene3D" id="3.90.1150.10">
    <property type="entry name" value="Aspartate Aminotransferase, domain 1"/>
    <property type="match status" value="1"/>
</dbReference>
<protein>
    <submittedName>
        <fullName evidence="1">Alanine aminotransferase 2</fullName>
    </submittedName>
</protein>
<evidence type="ECO:0000313" key="1">
    <source>
        <dbReference type="EMBL" id="ETE56421.1"/>
    </source>
</evidence>
<comment type="caution">
    <text evidence="1">The sequence shown here is derived from an EMBL/GenBank/DDBJ whole genome shotgun (WGS) entry which is preliminary data.</text>
</comment>
<keyword evidence="2" id="KW-1185">Reference proteome</keyword>
<keyword evidence="1" id="KW-0032">Aminotransferase</keyword>
<dbReference type="OrthoDB" id="1732682at2759"/>
<dbReference type="Proteomes" id="UP000018936">
    <property type="component" value="Unassembled WGS sequence"/>
</dbReference>
<name>V8N3F9_OPHHA</name>